<evidence type="ECO:0000313" key="2">
    <source>
        <dbReference type="Proteomes" id="UP000298030"/>
    </source>
</evidence>
<evidence type="ECO:0008006" key="3">
    <source>
        <dbReference type="Google" id="ProtNLM"/>
    </source>
</evidence>
<sequence>MALDERLSYLLSNNQAPTLLEIASMRHELAVRRNTIAELEKLHTERRMYESLLAPLRCLNIPPEVMGEVQALCLVCRSWRKAALPAPRLWATLEVKWIERNTTFGKASTQHSWRAPRATKIARCVNQTW</sequence>
<proteinExistence type="predicted"/>
<comment type="caution">
    <text evidence="1">The sequence shown here is derived from an EMBL/GenBank/DDBJ whole genome shotgun (WGS) entry which is preliminary data.</text>
</comment>
<keyword evidence="2" id="KW-1185">Reference proteome</keyword>
<dbReference type="OrthoDB" id="2823598at2759"/>
<organism evidence="1 2">
    <name type="scientific">Coprinellus micaceus</name>
    <name type="common">Glistening ink-cap mushroom</name>
    <name type="synonym">Coprinus micaceus</name>
    <dbReference type="NCBI Taxonomy" id="71717"/>
    <lineage>
        <taxon>Eukaryota</taxon>
        <taxon>Fungi</taxon>
        <taxon>Dikarya</taxon>
        <taxon>Basidiomycota</taxon>
        <taxon>Agaricomycotina</taxon>
        <taxon>Agaricomycetes</taxon>
        <taxon>Agaricomycetidae</taxon>
        <taxon>Agaricales</taxon>
        <taxon>Agaricineae</taxon>
        <taxon>Psathyrellaceae</taxon>
        <taxon>Coprinellus</taxon>
    </lineage>
</organism>
<name>A0A4Y7RJK8_COPMI</name>
<dbReference type="EMBL" id="QPFP01000528">
    <property type="protein sequence ID" value="TEB08996.1"/>
    <property type="molecule type" value="Genomic_DNA"/>
</dbReference>
<gene>
    <name evidence="1" type="ORF">FA13DRAFT_1128841</name>
</gene>
<reference evidence="1 2" key="1">
    <citation type="journal article" date="2019" name="Nat. Ecol. Evol.">
        <title>Megaphylogeny resolves global patterns of mushroom evolution.</title>
        <authorList>
            <person name="Varga T."/>
            <person name="Krizsan K."/>
            <person name="Foldi C."/>
            <person name="Dima B."/>
            <person name="Sanchez-Garcia M."/>
            <person name="Sanchez-Ramirez S."/>
            <person name="Szollosi G.J."/>
            <person name="Szarkandi J.G."/>
            <person name="Papp V."/>
            <person name="Albert L."/>
            <person name="Andreopoulos W."/>
            <person name="Angelini C."/>
            <person name="Antonin V."/>
            <person name="Barry K.W."/>
            <person name="Bougher N.L."/>
            <person name="Buchanan P."/>
            <person name="Buyck B."/>
            <person name="Bense V."/>
            <person name="Catcheside P."/>
            <person name="Chovatia M."/>
            <person name="Cooper J."/>
            <person name="Damon W."/>
            <person name="Desjardin D."/>
            <person name="Finy P."/>
            <person name="Geml J."/>
            <person name="Haridas S."/>
            <person name="Hughes K."/>
            <person name="Justo A."/>
            <person name="Karasinski D."/>
            <person name="Kautmanova I."/>
            <person name="Kiss B."/>
            <person name="Kocsube S."/>
            <person name="Kotiranta H."/>
            <person name="LaButti K.M."/>
            <person name="Lechner B.E."/>
            <person name="Liimatainen K."/>
            <person name="Lipzen A."/>
            <person name="Lukacs Z."/>
            <person name="Mihaltcheva S."/>
            <person name="Morgado L.N."/>
            <person name="Niskanen T."/>
            <person name="Noordeloos M.E."/>
            <person name="Ohm R.A."/>
            <person name="Ortiz-Santana B."/>
            <person name="Ovrebo C."/>
            <person name="Racz N."/>
            <person name="Riley R."/>
            <person name="Savchenko A."/>
            <person name="Shiryaev A."/>
            <person name="Soop K."/>
            <person name="Spirin V."/>
            <person name="Szebenyi C."/>
            <person name="Tomsovsky M."/>
            <person name="Tulloss R.E."/>
            <person name="Uehling J."/>
            <person name="Grigoriev I.V."/>
            <person name="Vagvolgyi C."/>
            <person name="Papp T."/>
            <person name="Martin F.M."/>
            <person name="Miettinen O."/>
            <person name="Hibbett D.S."/>
            <person name="Nagy L.G."/>
        </authorList>
    </citation>
    <scope>NUCLEOTIDE SEQUENCE [LARGE SCALE GENOMIC DNA]</scope>
    <source>
        <strain evidence="1 2">FP101781</strain>
    </source>
</reference>
<evidence type="ECO:0000313" key="1">
    <source>
        <dbReference type="EMBL" id="TEB08996.1"/>
    </source>
</evidence>
<dbReference type="AlphaFoldDB" id="A0A4Y7RJK8"/>
<dbReference type="Proteomes" id="UP000298030">
    <property type="component" value="Unassembled WGS sequence"/>
</dbReference>
<protein>
    <recommendedName>
        <fullName evidence="3">F-box domain-containing protein</fullName>
    </recommendedName>
</protein>
<accession>A0A4Y7RJK8</accession>